<dbReference type="Gene3D" id="3.40.50.300">
    <property type="entry name" value="P-loop containing nucleotide triphosphate hydrolases"/>
    <property type="match status" value="2"/>
</dbReference>
<dbReference type="SMART" id="SM00490">
    <property type="entry name" value="HELICc"/>
    <property type="match status" value="1"/>
</dbReference>
<dbReference type="PANTHER" id="PTHR18934:SF237">
    <property type="entry name" value="ATP-DEPENDENT DNA_RNA HELICASE DHX36"/>
    <property type="match status" value="1"/>
</dbReference>
<dbReference type="InterPro" id="IPR007502">
    <property type="entry name" value="Helicase-assoc_dom"/>
</dbReference>
<feature type="region of interest" description="Disordered" evidence="8">
    <location>
        <begin position="20"/>
        <end position="50"/>
    </location>
</feature>
<dbReference type="PROSITE" id="PS51192">
    <property type="entry name" value="HELICASE_ATP_BIND_1"/>
    <property type="match status" value="1"/>
</dbReference>
<dbReference type="SMART" id="SM00847">
    <property type="entry name" value="HA2"/>
    <property type="match status" value="1"/>
</dbReference>
<dbReference type="InterPro" id="IPR014001">
    <property type="entry name" value="Helicase_ATP-bd"/>
</dbReference>
<accession>A0A0L7R8J1</accession>
<evidence type="ECO:0000256" key="9">
    <source>
        <dbReference type="SAM" id="Phobius"/>
    </source>
</evidence>
<dbReference type="OrthoDB" id="5600252at2759"/>
<dbReference type="FunFam" id="3.40.50.300:FF:000284">
    <property type="entry name" value="probable ATP-dependent RNA helicase YTHDC2"/>
    <property type="match status" value="1"/>
</dbReference>
<keyword evidence="4" id="KW-0378">Hydrolase</keyword>
<feature type="domain" description="Helicase C-terminal" evidence="11">
    <location>
        <begin position="454"/>
        <end position="627"/>
    </location>
</feature>
<evidence type="ECO:0000259" key="11">
    <source>
        <dbReference type="PROSITE" id="PS51194"/>
    </source>
</evidence>
<dbReference type="SMART" id="SM00487">
    <property type="entry name" value="DEXDc"/>
    <property type="match status" value="1"/>
</dbReference>
<proteinExistence type="inferred from homology"/>
<dbReference type="PROSITE" id="PS51194">
    <property type="entry name" value="HELICASE_CTER"/>
    <property type="match status" value="1"/>
</dbReference>
<evidence type="ECO:0000256" key="5">
    <source>
        <dbReference type="ARBA" id="ARBA00022806"/>
    </source>
</evidence>
<evidence type="ECO:0000256" key="6">
    <source>
        <dbReference type="ARBA" id="ARBA00022840"/>
    </source>
</evidence>
<dbReference type="STRING" id="597456.A0A0L7R8J1"/>
<keyword evidence="3" id="KW-0547">Nucleotide-binding</keyword>
<dbReference type="GO" id="GO:0002151">
    <property type="term" value="F:G-quadruplex RNA binding"/>
    <property type="evidence" value="ECO:0007669"/>
    <property type="project" value="TreeGrafter"/>
</dbReference>
<sequence>MSHPYGSFSAQGTYTRHNKYGDRAESSQSGGSRVEHTGRTRGRGQGHPPWLKGRNIGLYYRDKARGKTKRMENRVIKLPLCVQEKIESVLENSIEYYDSLYNNDAYAKHTNSKLEKKYVHIHDSQFKRKFLNIVSGNIQEKLAKALLVESRLERDSDLDDMLLKEYKAKQSLQEYEKMMKFRIKLPSYEKRSEILELLEENQVVVISGETGCGKTTQVAQFILDDQIEQGNGSTTRIICTQPRRISAISVAERVAAERVEKLGKSVGFEIRLEKVLPRNRGSILFCTTGMLLQFLQGDPALKEFSHIILDEIHERSTESDFILALLKLIIPRRPDMKVLLMSATLNSERFSEYYNGCPIIHIPGFVYPVEEFYLEDILKFTGFKFPEVAPLPQNYKKYTKKYKEVQQKRDEFHDVIDPHIRQLIAEASAIIKKYARQEIDQLRNPHSEMMSLELIEELIRYICRANGPGAILVFLPGMMDIIKLHRMMLDSERYPQSQYVIYPLHSRMPTIDQKAIFKEPPQGVRKIIIATSIAETSITIEDVVYVVDSGKTKFSKFDVQKNIQTLEPEWVSLANAQQRKGRAGRVKPGVCYHLYSRGREMTFDKYPLPEMLRTRLEEVILQIKILQLGKSKAFLSSVMDPPNVKAIDLSLELLRSLNALDNDENLTPLGYHLAQLPLDPRTGKMIIWGALFSCVEPVFAIAASLSFKDAFYCPLGKEEEARQRKLELNLNEFSDHIALSEALMRFEYMYKRGNAGSFCWEYFLSFNTLKLLSEMKSQFAQHLCKMKFMETDNPSDINANKNSKNATLVKAIVCAVMYPNIAVVRRVTKTGTLAWTPEDGSVAIHPSSVNNKIKDLPSPYITYFTKQRSTAIYLHVTTCVTATILLFAAPNMIIKKGEGNYSVGITTSDTVACDSRTAQLIQKLQEQFNNILEYKTTHPGIVSWNSYEGDLLNAIIELVCQKDEEMGFSDSDVRKGVDNEYDDA</sequence>
<keyword evidence="9" id="KW-0472">Membrane</keyword>
<name>A0A0L7R8J1_9HYME</name>
<dbReference type="GO" id="GO:0051880">
    <property type="term" value="F:G-quadruplex DNA binding"/>
    <property type="evidence" value="ECO:0007669"/>
    <property type="project" value="TreeGrafter"/>
</dbReference>
<evidence type="ECO:0000256" key="7">
    <source>
        <dbReference type="ARBA" id="ARBA00022884"/>
    </source>
</evidence>
<dbReference type="InterPro" id="IPR027417">
    <property type="entry name" value="P-loop_NTPase"/>
</dbReference>
<dbReference type="Pfam" id="PF04408">
    <property type="entry name" value="WHD_HA2"/>
    <property type="match status" value="1"/>
</dbReference>
<dbReference type="InterPro" id="IPR002464">
    <property type="entry name" value="DNA/RNA_helicase_DEAH_CS"/>
</dbReference>
<dbReference type="PROSITE" id="PS00690">
    <property type="entry name" value="DEAH_ATP_HELICASE"/>
    <property type="match status" value="1"/>
</dbReference>
<keyword evidence="7" id="KW-0694">RNA-binding</keyword>
<dbReference type="EMBL" id="KQ414632">
    <property type="protein sequence ID" value="KOC67148.1"/>
    <property type="molecule type" value="Genomic_DNA"/>
</dbReference>
<dbReference type="AlphaFoldDB" id="A0A0L7R8J1"/>
<keyword evidence="5 12" id="KW-0347">Helicase</keyword>
<keyword evidence="6" id="KW-0067">ATP-binding</keyword>
<dbReference type="InterPro" id="IPR011545">
    <property type="entry name" value="DEAD/DEAH_box_helicase_dom"/>
</dbReference>
<organism evidence="12 13">
    <name type="scientific">Habropoda laboriosa</name>
    <dbReference type="NCBI Taxonomy" id="597456"/>
    <lineage>
        <taxon>Eukaryota</taxon>
        <taxon>Metazoa</taxon>
        <taxon>Ecdysozoa</taxon>
        <taxon>Arthropoda</taxon>
        <taxon>Hexapoda</taxon>
        <taxon>Insecta</taxon>
        <taxon>Pterygota</taxon>
        <taxon>Neoptera</taxon>
        <taxon>Endopterygota</taxon>
        <taxon>Hymenoptera</taxon>
        <taxon>Apocrita</taxon>
        <taxon>Aculeata</taxon>
        <taxon>Apoidea</taxon>
        <taxon>Anthophila</taxon>
        <taxon>Apidae</taxon>
        <taxon>Habropoda</taxon>
    </lineage>
</organism>
<dbReference type="InterPro" id="IPR011709">
    <property type="entry name" value="DEAD-box_helicase_OB_fold"/>
</dbReference>
<dbReference type="GO" id="GO:0003678">
    <property type="term" value="F:DNA helicase activity"/>
    <property type="evidence" value="ECO:0007669"/>
    <property type="project" value="TreeGrafter"/>
</dbReference>
<evidence type="ECO:0000256" key="2">
    <source>
        <dbReference type="ARBA" id="ARBA00012552"/>
    </source>
</evidence>
<dbReference type="PANTHER" id="PTHR18934">
    <property type="entry name" value="ATP-DEPENDENT RNA HELICASE"/>
    <property type="match status" value="1"/>
</dbReference>
<reference evidence="12 13" key="1">
    <citation type="submission" date="2015-07" db="EMBL/GenBank/DDBJ databases">
        <title>The genome of Habropoda laboriosa.</title>
        <authorList>
            <person name="Pan H."/>
            <person name="Kapheim K."/>
        </authorList>
    </citation>
    <scope>NUCLEOTIDE SEQUENCE [LARGE SCALE GENOMIC DNA]</scope>
    <source>
        <strain evidence="12">0110345459</strain>
    </source>
</reference>
<feature type="transmembrane region" description="Helical" evidence="9">
    <location>
        <begin position="872"/>
        <end position="894"/>
    </location>
</feature>
<dbReference type="GO" id="GO:0016787">
    <property type="term" value="F:hydrolase activity"/>
    <property type="evidence" value="ECO:0007669"/>
    <property type="project" value="UniProtKB-KW"/>
</dbReference>
<dbReference type="EC" id="3.6.4.13" evidence="2"/>
<dbReference type="InterPro" id="IPR001650">
    <property type="entry name" value="Helicase_C-like"/>
</dbReference>
<dbReference type="Proteomes" id="UP000053825">
    <property type="component" value="Unassembled WGS sequence"/>
</dbReference>
<dbReference type="GO" id="GO:0005524">
    <property type="term" value="F:ATP binding"/>
    <property type="evidence" value="ECO:0007669"/>
    <property type="project" value="UniProtKB-KW"/>
</dbReference>
<dbReference type="SUPFAM" id="SSF52540">
    <property type="entry name" value="P-loop containing nucleoside triphosphate hydrolases"/>
    <property type="match status" value="1"/>
</dbReference>
<evidence type="ECO:0000256" key="3">
    <source>
        <dbReference type="ARBA" id="ARBA00022741"/>
    </source>
</evidence>
<dbReference type="CDD" id="cd18791">
    <property type="entry name" value="SF2_C_RHA"/>
    <property type="match status" value="1"/>
</dbReference>
<evidence type="ECO:0000259" key="10">
    <source>
        <dbReference type="PROSITE" id="PS51192"/>
    </source>
</evidence>
<evidence type="ECO:0000313" key="12">
    <source>
        <dbReference type="EMBL" id="KOC67148.1"/>
    </source>
</evidence>
<dbReference type="Pfam" id="PF00271">
    <property type="entry name" value="Helicase_C"/>
    <property type="match status" value="1"/>
</dbReference>
<evidence type="ECO:0000313" key="13">
    <source>
        <dbReference type="Proteomes" id="UP000053825"/>
    </source>
</evidence>
<keyword evidence="13" id="KW-1185">Reference proteome</keyword>
<protein>
    <recommendedName>
        <fullName evidence="2">RNA helicase</fullName>
        <ecNumber evidence="2">3.6.4.13</ecNumber>
    </recommendedName>
</protein>
<gene>
    <name evidence="12" type="ORF">WH47_11805</name>
</gene>
<dbReference type="GO" id="GO:0005737">
    <property type="term" value="C:cytoplasm"/>
    <property type="evidence" value="ECO:0007669"/>
    <property type="project" value="TreeGrafter"/>
</dbReference>
<evidence type="ECO:0000256" key="1">
    <source>
        <dbReference type="ARBA" id="ARBA00008792"/>
    </source>
</evidence>
<dbReference type="GO" id="GO:0005634">
    <property type="term" value="C:nucleus"/>
    <property type="evidence" value="ECO:0007669"/>
    <property type="project" value="TreeGrafter"/>
</dbReference>
<evidence type="ECO:0000256" key="4">
    <source>
        <dbReference type="ARBA" id="ARBA00022801"/>
    </source>
</evidence>
<dbReference type="FunFam" id="1.20.120.1080:FF:000002">
    <property type="entry name" value="Putative ATP-dependent RNA helicase DHX36"/>
    <property type="match status" value="1"/>
</dbReference>
<keyword evidence="9" id="KW-0812">Transmembrane</keyword>
<feature type="domain" description="Helicase ATP-binding" evidence="10">
    <location>
        <begin position="195"/>
        <end position="363"/>
    </location>
</feature>
<keyword evidence="9" id="KW-1133">Transmembrane helix</keyword>
<dbReference type="InterPro" id="IPR048333">
    <property type="entry name" value="HA2_WH"/>
</dbReference>
<dbReference type="Gene3D" id="1.20.120.1080">
    <property type="match status" value="1"/>
</dbReference>
<dbReference type="Pfam" id="PF00270">
    <property type="entry name" value="DEAD"/>
    <property type="match status" value="1"/>
</dbReference>
<comment type="similarity">
    <text evidence="1">Belongs to the DEAD box helicase family. DEAH subfamily.</text>
</comment>
<dbReference type="GO" id="GO:0003724">
    <property type="term" value="F:RNA helicase activity"/>
    <property type="evidence" value="ECO:0007669"/>
    <property type="project" value="UniProtKB-EC"/>
</dbReference>
<dbReference type="Pfam" id="PF07717">
    <property type="entry name" value="OB_NTP_bind"/>
    <property type="match status" value="1"/>
</dbReference>
<dbReference type="Pfam" id="PF21010">
    <property type="entry name" value="HA2_C"/>
    <property type="match status" value="1"/>
</dbReference>
<evidence type="ECO:0000256" key="8">
    <source>
        <dbReference type="SAM" id="MobiDB-lite"/>
    </source>
</evidence>